<evidence type="ECO:0000256" key="2">
    <source>
        <dbReference type="ARBA" id="ARBA00022980"/>
    </source>
</evidence>
<dbReference type="PANTHER" id="PTHR10746">
    <property type="entry name" value="50S RIBOSOMAL PROTEIN L4"/>
    <property type="match status" value="1"/>
</dbReference>
<dbReference type="Gene3D" id="3.40.1370.10">
    <property type="match status" value="1"/>
</dbReference>
<dbReference type="GO" id="GO:0006412">
    <property type="term" value="P:translation"/>
    <property type="evidence" value="ECO:0007669"/>
    <property type="project" value="UniProtKB-UniRule"/>
</dbReference>
<keyword evidence="5" id="KW-0694">RNA-binding</keyword>
<dbReference type="HOGENOM" id="CLU_041575_5_2_0"/>
<sequence>MPIVDVVDSKKKKVGTVDLPSEVFGCKPHVPLVHEAVVMQRACDRQGTASTLRRGEVSGSGKKPWKQKHTGRARAGSLRSPVWRHGGTVFGPKPRSYAFGMPRKKYRAALQSALSAKALEGNVVVVSDLTINQAKTKLLANALTQLGISGTALLVVGDANSHLVQAGRNLSGITILRPEELNVYDVLRCHSLIIPQSELNRVKEVWS</sequence>
<keyword evidence="2 5" id="KW-0689">Ribosomal protein</keyword>
<dbReference type="InterPro" id="IPR013005">
    <property type="entry name" value="Ribosomal_uL4-like"/>
</dbReference>
<dbReference type="NCBIfam" id="TIGR03953">
    <property type="entry name" value="rplD_bact"/>
    <property type="match status" value="1"/>
</dbReference>
<dbReference type="GO" id="GO:0005840">
    <property type="term" value="C:ribosome"/>
    <property type="evidence" value="ECO:0007669"/>
    <property type="project" value="UniProtKB-KW"/>
</dbReference>
<dbReference type="Pfam" id="PF00573">
    <property type="entry name" value="Ribosomal_L4"/>
    <property type="match status" value="1"/>
</dbReference>
<keyword evidence="3 5" id="KW-0687">Ribonucleoprotein</keyword>
<dbReference type="OrthoDB" id="9803201at2"/>
<dbReference type="GO" id="GO:0003735">
    <property type="term" value="F:structural constituent of ribosome"/>
    <property type="evidence" value="ECO:0007669"/>
    <property type="project" value="InterPro"/>
</dbReference>
<feature type="region of interest" description="Disordered" evidence="6">
    <location>
        <begin position="48"/>
        <end position="78"/>
    </location>
</feature>
<dbReference type="GO" id="GO:0019843">
    <property type="term" value="F:rRNA binding"/>
    <property type="evidence" value="ECO:0007669"/>
    <property type="project" value="UniProtKB-UniRule"/>
</dbReference>
<dbReference type="STRING" id="330214.NIDE1312"/>
<proteinExistence type="inferred from homology"/>
<dbReference type="InterPro" id="IPR023574">
    <property type="entry name" value="Ribosomal_uL4_dom_sf"/>
</dbReference>
<evidence type="ECO:0000256" key="5">
    <source>
        <dbReference type="HAMAP-Rule" id="MF_01328"/>
    </source>
</evidence>
<reference evidence="7 8" key="1">
    <citation type="journal article" date="2010" name="Proc. Natl. Acad. Sci. U.S.A.">
        <title>A Nitrospira metagenome illuminates the physiology and evolution of globally important nitrite-oxidizing bacteria.</title>
        <authorList>
            <person name="Lucker S."/>
            <person name="Wagner M."/>
            <person name="Maixner F."/>
            <person name="Pelletier E."/>
            <person name="Koch H."/>
            <person name="Vacherie B."/>
            <person name="Rattei T."/>
            <person name="Sinninghe Damste J."/>
            <person name="Spieck E."/>
            <person name="Le Paslier D."/>
            <person name="Daims H."/>
        </authorList>
    </citation>
    <scope>NUCLEOTIDE SEQUENCE [LARGE SCALE GENOMIC DNA]</scope>
</reference>
<dbReference type="HAMAP" id="MF_01328_B">
    <property type="entry name" value="Ribosomal_uL4_B"/>
    <property type="match status" value="1"/>
</dbReference>
<dbReference type="eggNOG" id="COG0088">
    <property type="taxonomic scope" value="Bacteria"/>
</dbReference>
<evidence type="ECO:0000256" key="6">
    <source>
        <dbReference type="SAM" id="MobiDB-lite"/>
    </source>
</evidence>
<evidence type="ECO:0000256" key="1">
    <source>
        <dbReference type="ARBA" id="ARBA00010528"/>
    </source>
</evidence>
<evidence type="ECO:0000313" key="7">
    <source>
        <dbReference type="EMBL" id="CBK41062.1"/>
    </source>
</evidence>
<comment type="similarity">
    <text evidence="1 5">Belongs to the universal ribosomal protein uL4 family.</text>
</comment>
<keyword evidence="5" id="KW-0699">rRNA-binding</keyword>
<comment type="function">
    <text evidence="5">One of the primary rRNA binding proteins, this protein initially binds near the 5'-end of the 23S rRNA. It is important during the early stages of 50S assembly. It makes multiple contacts with different domains of the 23S rRNA in the assembled 50S subunit and ribosome.</text>
</comment>
<keyword evidence="8" id="KW-1185">Reference proteome</keyword>
<evidence type="ECO:0000256" key="3">
    <source>
        <dbReference type="ARBA" id="ARBA00023274"/>
    </source>
</evidence>
<name>D8PCV3_9BACT</name>
<dbReference type="EMBL" id="FP929003">
    <property type="protein sequence ID" value="CBK41062.1"/>
    <property type="molecule type" value="Genomic_DNA"/>
</dbReference>
<dbReference type="InterPro" id="IPR002136">
    <property type="entry name" value="Ribosomal_uL4"/>
</dbReference>
<organism evidence="7 8">
    <name type="scientific">Nitrospira defluvii</name>
    <dbReference type="NCBI Taxonomy" id="330214"/>
    <lineage>
        <taxon>Bacteria</taxon>
        <taxon>Pseudomonadati</taxon>
        <taxon>Nitrospirota</taxon>
        <taxon>Nitrospiria</taxon>
        <taxon>Nitrospirales</taxon>
        <taxon>Nitrospiraceae</taxon>
        <taxon>Nitrospira</taxon>
    </lineage>
</organism>
<dbReference type="GO" id="GO:1990904">
    <property type="term" value="C:ribonucleoprotein complex"/>
    <property type="evidence" value="ECO:0007669"/>
    <property type="project" value="UniProtKB-KW"/>
</dbReference>
<dbReference type="Proteomes" id="UP000001660">
    <property type="component" value="Chromosome"/>
</dbReference>
<comment type="subunit">
    <text evidence="5">Part of the 50S ribosomal subunit.</text>
</comment>
<dbReference type="PANTHER" id="PTHR10746:SF6">
    <property type="entry name" value="LARGE RIBOSOMAL SUBUNIT PROTEIN UL4M"/>
    <property type="match status" value="1"/>
</dbReference>
<gene>
    <name evidence="5 7" type="primary">rplD</name>
    <name evidence="7" type="ORF">NIDE1312</name>
</gene>
<feature type="compositionally biased region" description="Basic residues" evidence="6">
    <location>
        <begin position="63"/>
        <end position="72"/>
    </location>
</feature>
<dbReference type="SUPFAM" id="SSF52166">
    <property type="entry name" value="Ribosomal protein L4"/>
    <property type="match status" value="1"/>
</dbReference>
<comment type="function">
    <text evidence="5">Forms part of the polypeptide exit tunnel.</text>
</comment>
<dbReference type="AlphaFoldDB" id="D8PCV3"/>
<evidence type="ECO:0000313" key="8">
    <source>
        <dbReference type="Proteomes" id="UP000001660"/>
    </source>
</evidence>
<dbReference type="KEGG" id="nde:NIDE1312"/>
<evidence type="ECO:0000256" key="4">
    <source>
        <dbReference type="ARBA" id="ARBA00035244"/>
    </source>
</evidence>
<protein>
    <recommendedName>
        <fullName evidence="4 5">Large ribosomal subunit protein uL4</fullName>
    </recommendedName>
</protein>
<accession>D8PCV3</accession>